<accession>A0A6P8SIH9</accession>
<dbReference type="PANTHER" id="PTHR47272">
    <property type="entry name" value="DDE_TNP_1_7 DOMAIN-CONTAINING PROTEIN"/>
    <property type="match status" value="1"/>
</dbReference>
<name>A0A6P8SIH9_GEOSA</name>
<proteinExistence type="predicted"/>
<evidence type="ECO:0000313" key="4">
    <source>
        <dbReference type="RefSeq" id="XP_033818774.1"/>
    </source>
</evidence>
<evidence type="ECO:0000313" key="5">
    <source>
        <dbReference type="RefSeq" id="XP_033818775.1"/>
    </source>
</evidence>
<dbReference type="AlphaFoldDB" id="A0A6P8SIH9"/>
<dbReference type="Proteomes" id="UP000515159">
    <property type="component" value="Chromosome 11"/>
</dbReference>
<feature type="compositionally biased region" description="Acidic residues" evidence="1">
    <location>
        <begin position="26"/>
        <end position="49"/>
    </location>
</feature>
<feature type="domain" description="PiggyBac transposable element-derived protein" evidence="2">
    <location>
        <begin position="124"/>
        <end position="486"/>
    </location>
</feature>
<organism evidence="3 5">
    <name type="scientific">Geotrypetes seraphini</name>
    <name type="common">Gaboon caecilian</name>
    <name type="synonym">Caecilia seraphini</name>
    <dbReference type="NCBI Taxonomy" id="260995"/>
    <lineage>
        <taxon>Eukaryota</taxon>
        <taxon>Metazoa</taxon>
        <taxon>Chordata</taxon>
        <taxon>Craniata</taxon>
        <taxon>Vertebrata</taxon>
        <taxon>Euteleostomi</taxon>
        <taxon>Amphibia</taxon>
        <taxon>Gymnophiona</taxon>
        <taxon>Geotrypetes</taxon>
    </lineage>
</organism>
<feature type="region of interest" description="Disordered" evidence="1">
    <location>
        <begin position="26"/>
        <end position="93"/>
    </location>
</feature>
<gene>
    <name evidence="4 5" type="primary">LOC117369009</name>
</gene>
<evidence type="ECO:0000256" key="1">
    <source>
        <dbReference type="SAM" id="MobiDB-lite"/>
    </source>
</evidence>
<dbReference type="GeneID" id="117369009"/>
<dbReference type="KEGG" id="gsh:117369009"/>
<dbReference type="RefSeq" id="XP_033818774.1">
    <property type="nucleotide sequence ID" value="XM_033962883.1"/>
</dbReference>
<dbReference type="Pfam" id="PF13843">
    <property type="entry name" value="DDE_Tnp_1_7"/>
    <property type="match status" value="1"/>
</dbReference>
<sequence length="597" mass="67688">MDLTEFYGKGKRGGVFLPPVNATVSDIEESDDSEPEIFASSDDDPDFMPETETNGLVVILESDSVSDSASDSEEHVDNAPLPVPSTSNTTSGQKKKSVSFDWVKSDIKATSIDLSPVFDSEEHSPLQFFKRYFDTAIIKMIVDQTNLYSIQQTTLSVNTNVNEIEQFCGVLLYMGIVSMPSYTDFWAQTTSCEKVTSIFSLERFQKLRRYLHFANNENTSNSEDRLYKIRPVLDAVVKNCRTQKQEPQCSIDEMMVPYKGARADNLRQYIQNKPHKWGFKFFVRAGISGIIYDFLPYTGKGMLIDLSEEEREFGIGGQVVIQLCKTIPNTLNARVYFDNFFCTLALIAYLKQHNIDSLGTLQKNQVKGCPVQDDKSLQKCGRGSYDFRMDRAMGLILVKWVDNKVVCLASSFCGIEPVSTVKRWNRVEKKKVAVPCPSIVKQYHKHVGGVDLAGMLIELYRVPLKSRRWYLRLFGYVLDLCTVNSWLVYRRETNDKKTSLKAFRGSIANALMAAGKRTAGRPSVEPSSQPQKKKRVVVPIPVQDARFSNLEHWPEHGPKGRCRYCPTGFSTIRCSKCNLVLCFVPNRNCFKAFHNKK</sequence>
<dbReference type="InterPro" id="IPR029526">
    <property type="entry name" value="PGBD"/>
</dbReference>
<dbReference type="RefSeq" id="XP_033818775.1">
    <property type="nucleotide sequence ID" value="XM_033962884.1"/>
</dbReference>
<evidence type="ECO:0000313" key="3">
    <source>
        <dbReference type="Proteomes" id="UP000515159"/>
    </source>
</evidence>
<dbReference type="OrthoDB" id="5985989at2759"/>
<dbReference type="PANTHER" id="PTHR47272:SF1">
    <property type="entry name" value="PIGGYBAC TRANSPOSABLE ELEMENT-DERIVED PROTEIN 3-LIKE"/>
    <property type="match status" value="1"/>
</dbReference>
<protein>
    <submittedName>
        <fullName evidence="4 5">PiggyBac transposable element-derived protein 3-like</fullName>
    </submittedName>
</protein>
<dbReference type="CDD" id="cd19757">
    <property type="entry name" value="Bbox1"/>
    <property type="match status" value="1"/>
</dbReference>
<keyword evidence="3" id="KW-1185">Reference proteome</keyword>
<reference evidence="4 5" key="1">
    <citation type="submission" date="2025-04" db="UniProtKB">
        <authorList>
            <consortium name="RefSeq"/>
        </authorList>
    </citation>
    <scope>IDENTIFICATION</scope>
</reference>
<evidence type="ECO:0000259" key="2">
    <source>
        <dbReference type="Pfam" id="PF13843"/>
    </source>
</evidence>